<dbReference type="EMBL" id="AGEK01000016">
    <property type="protein sequence ID" value="EHO73202.1"/>
    <property type="molecule type" value="Genomic_DNA"/>
</dbReference>
<dbReference type="PROSITE" id="PS51257">
    <property type="entry name" value="PROKAR_LIPOPROTEIN"/>
    <property type="match status" value="1"/>
</dbReference>
<evidence type="ECO:0000313" key="2">
    <source>
        <dbReference type="Proteomes" id="UP000003167"/>
    </source>
</evidence>
<organism evidence="1 2">
    <name type="scientific">Segatella maculosa OT 289</name>
    <dbReference type="NCBI Taxonomy" id="999422"/>
    <lineage>
        <taxon>Bacteria</taxon>
        <taxon>Pseudomonadati</taxon>
        <taxon>Bacteroidota</taxon>
        <taxon>Bacteroidia</taxon>
        <taxon>Bacteroidales</taxon>
        <taxon>Prevotellaceae</taxon>
        <taxon>Segatella</taxon>
    </lineage>
</organism>
<evidence type="ECO:0008006" key="3">
    <source>
        <dbReference type="Google" id="ProtNLM"/>
    </source>
</evidence>
<dbReference type="Proteomes" id="UP000003167">
    <property type="component" value="Unassembled WGS sequence"/>
</dbReference>
<accession>H1HKV1</accession>
<dbReference type="RefSeq" id="WP_008564562.1">
    <property type="nucleotide sequence ID" value="NZ_JH594501.1"/>
</dbReference>
<name>H1HKV1_9BACT</name>
<sequence length="170" mass="20224">MSKQKIDKILFLASIILGVFVLYSCVMDRITAFCIRNCTNDTLYIELSESDTLDNWIYWSKYPKDTKRPIMPKDTTWIYIHREKVVIDNFFYAPPDSMVFASPYSFKNNDTCYIYAIKHWVVTHYSLEEIRTKKLYDRKTVIKKDFCNSLYEYRDVDSAEDHSLVSTKID</sequence>
<gene>
    <name evidence="1" type="ORF">HMPREF9944_00795</name>
</gene>
<dbReference type="OrthoDB" id="1082757at2"/>
<keyword evidence="2" id="KW-1185">Reference proteome</keyword>
<proteinExistence type="predicted"/>
<comment type="caution">
    <text evidence="1">The sequence shown here is derived from an EMBL/GenBank/DDBJ whole genome shotgun (WGS) entry which is preliminary data.</text>
</comment>
<dbReference type="HOGENOM" id="CLU_1569277_0_0_10"/>
<reference evidence="1 2" key="1">
    <citation type="submission" date="2011-12" db="EMBL/GenBank/DDBJ databases">
        <title>The Genome Sequence of Prevotella maculosa OT 289.</title>
        <authorList>
            <consortium name="The Broad Institute Genome Sequencing Platform"/>
            <person name="Earl A."/>
            <person name="Ward D."/>
            <person name="Feldgarden M."/>
            <person name="Gevers D."/>
            <person name="Izard J."/>
            <person name="Blanton J.M."/>
            <person name="Mathney J."/>
            <person name="Tanner A.C."/>
            <person name="Dewhirst F.E."/>
            <person name="Young S.K."/>
            <person name="Zeng Q."/>
            <person name="Gargeya S."/>
            <person name="Fitzgerald M."/>
            <person name="Haas B."/>
            <person name="Abouelleil A."/>
            <person name="Alvarado L."/>
            <person name="Arachchi H.M."/>
            <person name="Berlin A."/>
            <person name="Chapman S.B."/>
            <person name="Gearin G."/>
            <person name="Goldberg J."/>
            <person name="Griggs A."/>
            <person name="Gujja S."/>
            <person name="Hansen M."/>
            <person name="Heiman D."/>
            <person name="Howarth C."/>
            <person name="Larimer J."/>
            <person name="Lui A."/>
            <person name="MacDonald P.J.P."/>
            <person name="McCowen C."/>
            <person name="Montmayeur A."/>
            <person name="Murphy C."/>
            <person name="Neiman D."/>
            <person name="Pearson M."/>
            <person name="Priest M."/>
            <person name="Roberts A."/>
            <person name="Saif S."/>
            <person name="Shea T."/>
            <person name="Sisk P."/>
            <person name="Stolte C."/>
            <person name="Sykes S."/>
            <person name="Wortman J."/>
            <person name="Nusbaum C."/>
            <person name="Birren B."/>
        </authorList>
    </citation>
    <scope>NUCLEOTIDE SEQUENCE [LARGE SCALE GENOMIC DNA]</scope>
    <source>
        <strain evidence="1 2">OT 289</strain>
    </source>
</reference>
<protein>
    <recommendedName>
        <fullName evidence="3">Lipoprotein</fullName>
    </recommendedName>
</protein>
<dbReference type="AlphaFoldDB" id="H1HKV1"/>
<evidence type="ECO:0000313" key="1">
    <source>
        <dbReference type="EMBL" id="EHO73202.1"/>
    </source>
</evidence>